<accession>A0A3P3XF46</accession>
<keyword evidence="2" id="KW-0963">Cytoplasm</keyword>
<dbReference type="NCBIfam" id="TIGR00082">
    <property type="entry name" value="rbfA"/>
    <property type="match status" value="1"/>
</dbReference>
<dbReference type="Gene3D" id="3.30.300.20">
    <property type="match status" value="1"/>
</dbReference>
<dbReference type="SUPFAM" id="SSF89919">
    <property type="entry name" value="Ribosome-binding factor A, RbfA"/>
    <property type="match status" value="1"/>
</dbReference>
<dbReference type="HAMAP" id="MF_00003">
    <property type="entry name" value="RbfA"/>
    <property type="match status" value="1"/>
</dbReference>
<evidence type="ECO:0000256" key="1">
    <source>
        <dbReference type="ARBA" id="ARBA00022517"/>
    </source>
</evidence>
<dbReference type="GO" id="GO:0030490">
    <property type="term" value="P:maturation of SSU-rRNA"/>
    <property type="evidence" value="ECO:0007669"/>
    <property type="project" value="UniProtKB-UniRule"/>
</dbReference>
<dbReference type="InterPro" id="IPR000238">
    <property type="entry name" value="RbfA"/>
</dbReference>
<protein>
    <recommendedName>
        <fullName evidence="2">Ribosome-binding factor A</fullName>
    </recommendedName>
</protein>
<dbReference type="InterPro" id="IPR023799">
    <property type="entry name" value="RbfA_dom_sf"/>
</dbReference>
<dbReference type="EMBL" id="FWDM01000002">
    <property type="protein sequence ID" value="SLM09848.1"/>
    <property type="molecule type" value="Genomic_DNA"/>
</dbReference>
<evidence type="ECO:0000256" key="2">
    <source>
        <dbReference type="HAMAP-Rule" id="MF_00003"/>
    </source>
</evidence>
<dbReference type="PROSITE" id="PS01319">
    <property type="entry name" value="RBFA"/>
    <property type="match status" value="1"/>
</dbReference>
<dbReference type="InterPro" id="IPR020053">
    <property type="entry name" value="Ribosome-bd_factorA_CS"/>
</dbReference>
<dbReference type="AlphaFoldDB" id="A0A3P3XF46"/>
<name>A0A3P3XF46_9SPIR</name>
<comment type="similarity">
    <text evidence="2">Belongs to the RbfA family.</text>
</comment>
<dbReference type="PANTHER" id="PTHR33515:SF1">
    <property type="entry name" value="RIBOSOME-BINDING FACTOR A, CHLOROPLASTIC-RELATED"/>
    <property type="match status" value="1"/>
</dbReference>
<dbReference type="GO" id="GO:0005829">
    <property type="term" value="C:cytosol"/>
    <property type="evidence" value="ECO:0007669"/>
    <property type="project" value="TreeGrafter"/>
</dbReference>
<comment type="subunit">
    <text evidence="2">Monomer. Binds 30S ribosomal subunits, but not 50S ribosomal subunits or 70S ribosomes.</text>
</comment>
<proteinExistence type="inferred from homology"/>
<comment type="function">
    <text evidence="2">One of several proteins that assist in the late maturation steps of the functional core of the 30S ribosomal subunit. Associates with free 30S ribosomal subunits (but not with 30S subunits that are part of 70S ribosomes or polysomes). Required for efficient processing of 16S rRNA. May interact with the 5'-terminal helix region of 16S rRNA.</text>
</comment>
<dbReference type="PANTHER" id="PTHR33515">
    <property type="entry name" value="RIBOSOME-BINDING FACTOR A, CHLOROPLASTIC-RELATED"/>
    <property type="match status" value="1"/>
</dbReference>
<sequence>MDQIRRRRLEELIREEISRMITFGEIKDPRVNSFLSVTRVEAAQDGSHAKVWVSSLEDEESRLDEAITGLSHAAGFIQALLAKRVRLRLTPVLTFFPDRGIKEGFEISEKLKDLLK</sequence>
<keyword evidence="1 2" id="KW-0690">Ribosome biogenesis</keyword>
<dbReference type="GO" id="GO:0043024">
    <property type="term" value="F:ribosomal small subunit binding"/>
    <property type="evidence" value="ECO:0007669"/>
    <property type="project" value="TreeGrafter"/>
</dbReference>
<organism evidence="3">
    <name type="scientific">uncultured spirochete</name>
    <dbReference type="NCBI Taxonomy" id="156406"/>
    <lineage>
        <taxon>Bacteria</taxon>
        <taxon>Pseudomonadati</taxon>
        <taxon>Spirochaetota</taxon>
        <taxon>Spirochaetia</taxon>
        <taxon>Spirochaetales</taxon>
        <taxon>environmental samples</taxon>
    </lineage>
</organism>
<reference evidence="3" key="1">
    <citation type="submission" date="2017-02" db="EMBL/GenBank/DDBJ databases">
        <authorList>
            <person name="Regsiter A."/>
            <person name="William W."/>
        </authorList>
    </citation>
    <scope>NUCLEOTIDE SEQUENCE</scope>
    <source>
        <strain evidence="3">Bib</strain>
    </source>
</reference>
<comment type="subcellular location">
    <subcellularLocation>
        <location evidence="2">Cytoplasm</location>
    </subcellularLocation>
</comment>
<gene>
    <name evidence="2 3" type="primary">rbfA</name>
    <name evidence="3" type="ORF">SPIROBIBN47_100078</name>
</gene>
<evidence type="ECO:0000313" key="3">
    <source>
        <dbReference type="EMBL" id="SLM09848.1"/>
    </source>
</evidence>
<dbReference type="Pfam" id="PF02033">
    <property type="entry name" value="RBFA"/>
    <property type="match status" value="1"/>
</dbReference>
<dbReference type="InterPro" id="IPR015946">
    <property type="entry name" value="KH_dom-like_a/b"/>
</dbReference>